<reference evidence="1 2" key="1">
    <citation type="journal article" date="2008" name="Proc. Natl. Acad. Sci. U.S.A.">
        <title>The genome of Cyanothece 51142, a unicellular diazotrophic cyanobacterium important in the marine nitrogen cycle.</title>
        <authorList>
            <person name="Welsh E.A."/>
            <person name="Liberton M."/>
            <person name="Stoeckel J."/>
            <person name="Loh T."/>
            <person name="Elvitigala T."/>
            <person name="Wang C."/>
            <person name="Wollam A."/>
            <person name="Fulton R.S."/>
            <person name="Clifton S.W."/>
            <person name="Jacobs J.M."/>
            <person name="Aurora R."/>
            <person name="Ghosh B.K."/>
            <person name="Sherman L.A."/>
            <person name="Smith R.D."/>
            <person name="Wilson R.K."/>
            <person name="Pakrasi H.B."/>
        </authorList>
    </citation>
    <scope>NUCLEOTIDE SEQUENCE [LARGE SCALE GENOMIC DNA]</scope>
    <source>
        <strain evidence="2">ATCC 51142 / BH68</strain>
    </source>
</reference>
<organism evidence="1 2">
    <name type="scientific">Crocosphaera subtropica (strain ATCC 51142 / BH68)</name>
    <name type="common">Cyanothece sp. (strain ATCC 51142)</name>
    <dbReference type="NCBI Taxonomy" id="43989"/>
    <lineage>
        <taxon>Bacteria</taxon>
        <taxon>Bacillati</taxon>
        <taxon>Cyanobacteriota</taxon>
        <taxon>Cyanophyceae</taxon>
        <taxon>Oscillatoriophycideae</taxon>
        <taxon>Chroococcales</taxon>
        <taxon>Aphanothecaceae</taxon>
        <taxon>Crocosphaera</taxon>
        <taxon>Crocosphaera subtropica</taxon>
    </lineage>
</organism>
<keyword evidence="2" id="KW-1185">Reference proteome</keyword>
<sequence>MMKVLLDSNVWISGLLWRGKAREVINLAQQKKITVLCYR</sequence>
<name>B1WN95_CROS5</name>
<evidence type="ECO:0008006" key="3">
    <source>
        <dbReference type="Google" id="ProtNLM"/>
    </source>
</evidence>
<accession>B1WN95</accession>
<dbReference type="HOGENOM" id="CLU_216878_0_0_3"/>
<proteinExistence type="predicted"/>
<evidence type="ECO:0000313" key="1">
    <source>
        <dbReference type="EMBL" id="ACB49737.1"/>
    </source>
</evidence>
<protein>
    <recommendedName>
        <fullName evidence="3">PIN domain-containing protein</fullName>
    </recommendedName>
</protein>
<dbReference type="AlphaFoldDB" id="B1WN95"/>
<gene>
    <name evidence="1" type="ordered locus">cce_0386</name>
</gene>
<dbReference type="Proteomes" id="UP000001203">
    <property type="component" value="Chromosome circular"/>
</dbReference>
<evidence type="ECO:0000313" key="2">
    <source>
        <dbReference type="Proteomes" id="UP000001203"/>
    </source>
</evidence>
<dbReference type="KEGG" id="cyt:cce_0386"/>
<dbReference type="EMBL" id="CP000806">
    <property type="protein sequence ID" value="ACB49737.1"/>
    <property type="molecule type" value="Genomic_DNA"/>
</dbReference>